<accession>A0A4C1U904</accession>
<dbReference type="Proteomes" id="UP000299102">
    <property type="component" value="Unassembled WGS sequence"/>
</dbReference>
<name>A0A4C1U904_EUMVA</name>
<dbReference type="AlphaFoldDB" id="A0A4C1U904"/>
<protein>
    <submittedName>
        <fullName evidence="1">Uncharacterized protein</fullName>
    </submittedName>
</protein>
<sequence>MVRVGFDEEGRELMERGCKRRLHLAPVQLVPFSGAGGGRLLSDILVSFSKGSGLAGIQLTPCSNSCRAPFIRRGGEVVHHRVA</sequence>
<organism evidence="1 2">
    <name type="scientific">Eumeta variegata</name>
    <name type="common">Bagworm moth</name>
    <name type="synonym">Eumeta japonica</name>
    <dbReference type="NCBI Taxonomy" id="151549"/>
    <lineage>
        <taxon>Eukaryota</taxon>
        <taxon>Metazoa</taxon>
        <taxon>Ecdysozoa</taxon>
        <taxon>Arthropoda</taxon>
        <taxon>Hexapoda</taxon>
        <taxon>Insecta</taxon>
        <taxon>Pterygota</taxon>
        <taxon>Neoptera</taxon>
        <taxon>Endopterygota</taxon>
        <taxon>Lepidoptera</taxon>
        <taxon>Glossata</taxon>
        <taxon>Ditrysia</taxon>
        <taxon>Tineoidea</taxon>
        <taxon>Psychidae</taxon>
        <taxon>Oiketicinae</taxon>
        <taxon>Eumeta</taxon>
    </lineage>
</organism>
<proteinExistence type="predicted"/>
<dbReference type="EMBL" id="BGZK01000141">
    <property type="protein sequence ID" value="GBP22580.1"/>
    <property type="molecule type" value="Genomic_DNA"/>
</dbReference>
<gene>
    <name evidence="1" type="ORF">EVAR_84820_1</name>
</gene>
<comment type="caution">
    <text evidence="1">The sequence shown here is derived from an EMBL/GenBank/DDBJ whole genome shotgun (WGS) entry which is preliminary data.</text>
</comment>
<keyword evidence="2" id="KW-1185">Reference proteome</keyword>
<evidence type="ECO:0000313" key="2">
    <source>
        <dbReference type="Proteomes" id="UP000299102"/>
    </source>
</evidence>
<evidence type="ECO:0000313" key="1">
    <source>
        <dbReference type="EMBL" id="GBP22580.1"/>
    </source>
</evidence>
<reference evidence="1 2" key="1">
    <citation type="journal article" date="2019" name="Commun. Biol.">
        <title>The bagworm genome reveals a unique fibroin gene that provides high tensile strength.</title>
        <authorList>
            <person name="Kono N."/>
            <person name="Nakamura H."/>
            <person name="Ohtoshi R."/>
            <person name="Tomita M."/>
            <person name="Numata K."/>
            <person name="Arakawa K."/>
        </authorList>
    </citation>
    <scope>NUCLEOTIDE SEQUENCE [LARGE SCALE GENOMIC DNA]</scope>
</reference>